<name>A0A139LBM1_9BACE</name>
<accession>A0A139LBM1</accession>
<dbReference type="EMBL" id="LTDF01000094">
    <property type="protein sequence ID" value="KXT48838.1"/>
    <property type="molecule type" value="Genomic_DNA"/>
</dbReference>
<organism evidence="1">
    <name type="scientific">Bacteroides intestinalis</name>
    <dbReference type="NCBI Taxonomy" id="329854"/>
    <lineage>
        <taxon>Bacteria</taxon>
        <taxon>Pseudomonadati</taxon>
        <taxon>Bacteroidota</taxon>
        <taxon>Bacteroidia</taxon>
        <taxon>Bacteroidales</taxon>
        <taxon>Bacteroidaceae</taxon>
        <taxon>Bacteroides</taxon>
    </lineage>
</organism>
<proteinExistence type="predicted"/>
<dbReference type="AlphaFoldDB" id="A0A139LBM1"/>
<evidence type="ECO:0000313" key="2">
    <source>
        <dbReference type="Proteomes" id="UP000070319"/>
    </source>
</evidence>
<reference evidence="1 2" key="1">
    <citation type="submission" date="2016-02" db="EMBL/GenBank/DDBJ databases">
        <authorList>
            <person name="Wen L."/>
            <person name="He K."/>
            <person name="Yang H."/>
        </authorList>
    </citation>
    <scope>NUCLEOTIDE SEQUENCE [LARGE SCALE GENOMIC DNA]</scope>
    <source>
        <strain evidence="1 2">KLE1704</strain>
    </source>
</reference>
<evidence type="ECO:0000313" key="1">
    <source>
        <dbReference type="EMBL" id="KXT48838.1"/>
    </source>
</evidence>
<sequence>MYISLQICAPAHSSQRMQERYYKMHKLYQTLGKMRIDMSF</sequence>
<comment type="caution">
    <text evidence="1">The sequence shown here is derived from an EMBL/GenBank/DDBJ whole genome shotgun (WGS) entry which is preliminary data.</text>
</comment>
<gene>
    <name evidence="1" type="ORF">HMPREF2531_02704</name>
</gene>
<protein>
    <submittedName>
        <fullName evidence="1">Uncharacterized protein</fullName>
    </submittedName>
</protein>
<dbReference type="Proteomes" id="UP000070319">
    <property type="component" value="Unassembled WGS sequence"/>
</dbReference>